<evidence type="ECO:0000256" key="1">
    <source>
        <dbReference type="SAM" id="MobiDB-lite"/>
    </source>
</evidence>
<evidence type="ECO:0000256" key="3">
    <source>
        <dbReference type="SAM" id="SignalP"/>
    </source>
</evidence>
<feature type="chain" id="PRO_5047089292" description="CopC domain-containing protein" evidence="3">
    <location>
        <begin position="27"/>
        <end position="200"/>
    </location>
</feature>
<evidence type="ECO:0000313" key="5">
    <source>
        <dbReference type="Proteomes" id="UP001500305"/>
    </source>
</evidence>
<proteinExistence type="predicted"/>
<feature type="signal peptide" evidence="3">
    <location>
        <begin position="1"/>
        <end position="26"/>
    </location>
</feature>
<organism evidence="4 5">
    <name type="scientific">Kitasatospora cystarginea</name>
    <dbReference type="NCBI Taxonomy" id="58350"/>
    <lineage>
        <taxon>Bacteria</taxon>
        <taxon>Bacillati</taxon>
        <taxon>Actinomycetota</taxon>
        <taxon>Actinomycetes</taxon>
        <taxon>Kitasatosporales</taxon>
        <taxon>Streptomycetaceae</taxon>
        <taxon>Kitasatospora</taxon>
    </lineage>
</organism>
<evidence type="ECO:0000256" key="2">
    <source>
        <dbReference type="SAM" id="Phobius"/>
    </source>
</evidence>
<keyword evidence="5" id="KW-1185">Reference proteome</keyword>
<feature type="transmembrane region" description="Helical" evidence="2">
    <location>
        <begin position="167"/>
        <end position="187"/>
    </location>
</feature>
<name>A0ABP5RPB3_9ACTN</name>
<comment type="caution">
    <text evidence="4">The sequence shown here is derived from an EMBL/GenBank/DDBJ whole genome shotgun (WGS) entry which is preliminary data.</text>
</comment>
<keyword evidence="2" id="KW-0472">Membrane</keyword>
<gene>
    <name evidence="4" type="ORF">GCM10010430_63700</name>
</gene>
<sequence>MRRSSLPAALALAGLAVLGSALPAAAHGDSIHFAITAQGDGHTRAIASYDDDNDPVDQPVTGTLSAVAADGRTVGPWQLVPVAGVQAAYTTAEALPPGHWKVTVESAFPDLGHGEAEADVTAVPEGPAPSAAAPSVTAPSTAPAPARSSAAPEAAAPTSSHSGGSGAVIGGTVAAVVVVAAAVAAVLHRKRRSIPAGQGR</sequence>
<protein>
    <recommendedName>
        <fullName evidence="6">CopC domain-containing protein</fullName>
    </recommendedName>
</protein>
<dbReference type="EMBL" id="BAAATR010000038">
    <property type="protein sequence ID" value="GAA2269425.1"/>
    <property type="molecule type" value="Genomic_DNA"/>
</dbReference>
<feature type="compositionally biased region" description="Low complexity" evidence="1">
    <location>
        <begin position="128"/>
        <end position="162"/>
    </location>
</feature>
<reference evidence="5" key="1">
    <citation type="journal article" date="2019" name="Int. J. Syst. Evol. Microbiol.">
        <title>The Global Catalogue of Microorganisms (GCM) 10K type strain sequencing project: providing services to taxonomists for standard genome sequencing and annotation.</title>
        <authorList>
            <consortium name="The Broad Institute Genomics Platform"/>
            <consortium name="The Broad Institute Genome Sequencing Center for Infectious Disease"/>
            <person name="Wu L."/>
            <person name="Ma J."/>
        </authorList>
    </citation>
    <scope>NUCLEOTIDE SEQUENCE [LARGE SCALE GENOMIC DNA]</scope>
    <source>
        <strain evidence="5">JCM 7356</strain>
    </source>
</reference>
<dbReference type="RefSeq" id="WP_344640008.1">
    <property type="nucleotide sequence ID" value="NZ_BAAATR010000038.1"/>
</dbReference>
<evidence type="ECO:0000313" key="4">
    <source>
        <dbReference type="EMBL" id="GAA2269425.1"/>
    </source>
</evidence>
<keyword evidence="2" id="KW-0812">Transmembrane</keyword>
<evidence type="ECO:0008006" key="6">
    <source>
        <dbReference type="Google" id="ProtNLM"/>
    </source>
</evidence>
<accession>A0ABP5RPB3</accession>
<keyword evidence="3" id="KW-0732">Signal</keyword>
<keyword evidence="2" id="KW-1133">Transmembrane helix</keyword>
<feature type="region of interest" description="Disordered" evidence="1">
    <location>
        <begin position="117"/>
        <end position="164"/>
    </location>
</feature>
<dbReference type="Proteomes" id="UP001500305">
    <property type="component" value="Unassembled WGS sequence"/>
</dbReference>